<accession>A0A7K4X6X6</accession>
<comment type="caution">
    <text evidence="1">The sequence shown here is derived from an EMBL/GenBank/DDBJ whole genome shotgun (WGS) entry which is preliminary data.</text>
</comment>
<evidence type="ECO:0000313" key="2">
    <source>
        <dbReference type="Proteomes" id="UP000529728"/>
    </source>
</evidence>
<dbReference type="Proteomes" id="UP000529728">
    <property type="component" value="Unassembled WGS sequence"/>
</dbReference>
<reference evidence="1 2" key="1">
    <citation type="submission" date="2019-09" db="EMBL/GenBank/DDBJ databases">
        <title>Bird 10,000 Genomes (B10K) Project - Family phase.</title>
        <authorList>
            <person name="Zhang G."/>
        </authorList>
    </citation>
    <scope>NUCLEOTIDE SEQUENCE [LARGE SCALE GENOMIC DNA]</scope>
    <source>
        <strain evidence="1">B10K-DU-001-18</strain>
        <tissue evidence="1">Muscle</tissue>
    </source>
</reference>
<dbReference type="EMBL" id="VWZN01002760">
    <property type="protein sequence ID" value="NWR42376.1"/>
    <property type="molecule type" value="Genomic_DNA"/>
</dbReference>
<dbReference type="AlphaFoldDB" id="A0A7K4X6X6"/>
<protein>
    <submittedName>
        <fullName evidence="1">ENR1 protein</fullName>
    </submittedName>
</protein>
<gene>
    <name evidence="1" type="primary">Erv31_0</name>
    <name evidence="1" type="ORF">REGSAT_R14461</name>
</gene>
<organism evidence="1 2">
    <name type="scientific">Regulus satrapa</name>
    <name type="common">Golden-crowned kinglet</name>
    <dbReference type="NCBI Taxonomy" id="13245"/>
    <lineage>
        <taxon>Eukaryota</taxon>
        <taxon>Metazoa</taxon>
        <taxon>Chordata</taxon>
        <taxon>Craniata</taxon>
        <taxon>Vertebrata</taxon>
        <taxon>Euteleostomi</taxon>
        <taxon>Archelosauria</taxon>
        <taxon>Archosauria</taxon>
        <taxon>Dinosauria</taxon>
        <taxon>Saurischia</taxon>
        <taxon>Theropoda</taxon>
        <taxon>Coelurosauria</taxon>
        <taxon>Aves</taxon>
        <taxon>Neognathae</taxon>
        <taxon>Neoaves</taxon>
        <taxon>Telluraves</taxon>
        <taxon>Australaves</taxon>
        <taxon>Passeriformes</taxon>
        <taxon>Regulidae</taxon>
        <taxon>Regulus</taxon>
    </lineage>
</organism>
<feature type="non-terminal residue" evidence="1">
    <location>
        <position position="87"/>
    </location>
</feature>
<sequence length="87" mass="10247">YNKTNLCWHRSPGANPYQSISHQRFYWEEPDRIDSKWKAPDGIHWICGQRAYSELLQKWEGTCTLGIIRSSFFFIPRSRSNTLGTPL</sequence>
<evidence type="ECO:0000313" key="1">
    <source>
        <dbReference type="EMBL" id="NWR42376.1"/>
    </source>
</evidence>
<name>A0A7K4X6X6_REGSA</name>
<dbReference type="OrthoDB" id="9950230at2759"/>
<keyword evidence="2" id="KW-1185">Reference proteome</keyword>
<feature type="non-terminal residue" evidence="1">
    <location>
        <position position="1"/>
    </location>
</feature>
<proteinExistence type="predicted"/>